<dbReference type="GO" id="GO:0003682">
    <property type="term" value="F:chromatin binding"/>
    <property type="evidence" value="ECO:0007669"/>
    <property type="project" value="TreeGrafter"/>
</dbReference>
<feature type="compositionally biased region" description="Low complexity" evidence="1">
    <location>
        <begin position="354"/>
        <end position="366"/>
    </location>
</feature>
<feature type="compositionally biased region" description="Polar residues" evidence="1">
    <location>
        <begin position="107"/>
        <end position="116"/>
    </location>
</feature>
<dbReference type="EMBL" id="CAXKWB010005109">
    <property type="protein sequence ID" value="CAL4076759.1"/>
    <property type="molecule type" value="Genomic_DNA"/>
</dbReference>
<keyword evidence="4" id="KW-1185">Reference proteome</keyword>
<proteinExistence type="predicted"/>
<reference evidence="3 4" key="1">
    <citation type="submission" date="2024-05" db="EMBL/GenBank/DDBJ databases">
        <authorList>
            <person name="Wallberg A."/>
        </authorList>
    </citation>
    <scope>NUCLEOTIDE SEQUENCE [LARGE SCALE GENOMIC DNA]</scope>
</reference>
<name>A0AAV2QCZ6_MEGNR</name>
<dbReference type="InterPro" id="IPR001660">
    <property type="entry name" value="SAM"/>
</dbReference>
<feature type="compositionally biased region" description="Low complexity" evidence="1">
    <location>
        <begin position="86"/>
        <end position="106"/>
    </location>
</feature>
<evidence type="ECO:0000259" key="2">
    <source>
        <dbReference type="PROSITE" id="PS50105"/>
    </source>
</evidence>
<organism evidence="3 4">
    <name type="scientific">Meganyctiphanes norvegica</name>
    <name type="common">Northern krill</name>
    <name type="synonym">Thysanopoda norvegica</name>
    <dbReference type="NCBI Taxonomy" id="48144"/>
    <lineage>
        <taxon>Eukaryota</taxon>
        <taxon>Metazoa</taxon>
        <taxon>Ecdysozoa</taxon>
        <taxon>Arthropoda</taxon>
        <taxon>Crustacea</taxon>
        <taxon>Multicrustacea</taxon>
        <taxon>Malacostraca</taxon>
        <taxon>Eumalacostraca</taxon>
        <taxon>Eucarida</taxon>
        <taxon>Euphausiacea</taxon>
        <taxon>Euphausiidae</taxon>
        <taxon>Meganyctiphanes</taxon>
    </lineage>
</organism>
<protein>
    <recommendedName>
        <fullName evidence="2">SAM domain-containing protein</fullName>
    </recommendedName>
</protein>
<dbReference type="SMART" id="SM00454">
    <property type="entry name" value="SAM"/>
    <property type="match status" value="1"/>
</dbReference>
<dbReference type="PANTHER" id="PTHR12247:SF138">
    <property type="entry name" value="POLYHOMEOTIC DISTAL, ISOFORM A-RELATED"/>
    <property type="match status" value="1"/>
</dbReference>
<feature type="region of interest" description="Disordered" evidence="1">
    <location>
        <begin position="354"/>
        <end position="379"/>
    </location>
</feature>
<gene>
    <name evidence="3" type="ORF">MNOR_LOCUS10241</name>
</gene>
<feature type="domain" description="SAM" evidence="2">
    <location>
        <begin position="396"/>
        <end position="445"/>
    </location>
</feature>
<feature type="region of interest" description="Disordered" evidence="1">
    <location>
        <begin position="220"/>
        <end position="246"/>
    </location>
</feature>
<dbReference type="Pfam" id="PF00536">
    <property type="entry name" value="SAM_1"/>
    <property type="match status" value="1"/>
</dbReference>
<feature type="region of interest" description="Disordered" evidence="1">
    <location>
        <begin position="304"/>
        <end position="323"/>
    </location>
</feature>
<dbReference type="Gene3D" id="1.10.150.50">
    <property type="entry name" value="Transcription Factor, Ets-1"/>
    <property type="match status" value="1"/>
</dbReference>
<evidence type="ECO:0000313" key="4">
    <source>
        <dbReference type="Proteomes" id="UP001497623"/>
    </source>
</evidence>
<dbReference type="GO" id="GO:0045892">
    <property type="term" value="P:negative regulation of DNA-templated transcription"/>
    <property type="evidence" value="ECO:0007669"/>
    <property type="project" value="TreeGrafter"/>
</dbReference>
<feature type="compositionally biased region" description="Polar residues" evidence="1">
    <location>
        <begin position="367"/>
        <end position="379"/>
    </location>
</feature>
<comment type="caution">
    <text evidence="3">The sequence shown here is derived from an EMBL/GenBank/DDBJ whole genome shotgun (WGS) entry which is preliminary data.</text>
</comment>
<dbReference type="PANTHER" id="PTHR12247">
    <property type="entry name" value="POLYCOMB GROUP PROTEIN"/>
    <property type="match status" value="1"/>
</dbReference>
<evidence type="ECO:0000313" key="3">
    <source>
        <dbReference type="EMBL" id="CAL4076759.1"/>
    </source>
</evidence>
<dbReference type="AlphaFoldDB" id="A0AAV2QCZ6"/>
<dbReference type="InterPro" id="IPR013761">
    <property type="entry name" value="SAM/pointed_sf"/>
</dbReference>
<dbReference type="Proteomes" id="UP001497623">
    <property type="component" value="Unassembled WGS sequence"/>
</dbReference>
<dbReference type="InterPro" id="IPR050548">
    <property type="entry name" value="PcG_chromatin_remod_factors"/>
</dbReference>
<feature type="region of interest" description="Disordered" evidence="1">
    <location>
        <begin position="43"/>
        <end position="137"/>
    </location>
</feature>
<dbReference type="GO" id="GO:0042393">
    <property type="term" value="F:histone binding"/>
    <property type="evidence" value="ECO:0007669"/>
    <property type="project" value="TreeGrafter"/>
</dbReference>
<evidence type="ECO:0000256" key="1">
    <source>
        <dbReference type="SAM" id="MobiDB-lite"/>
    </source>
</evidence>
<dbReference type="GO" id="GO:0035102">
    <property type="term" value="C:PRC1 complex"/>
    <property type="evidence" value="ECO:0007669"/>
    <property type="project" value="TreeGrafter"/>
</dbReference>
<dbReference type="SUPFAM" id="SSF47769">
    <property type="entry name" value="SAM/Pointed domain"/>
    <property type="match status" value="1"/>
</dbReference>
<feature type="compositionally biased region" description="Polar residues" evidence="1">
    <location>
        <begin position="220"/>
        <end position="242"/>
    </location>
</feature>
<sequence>MVTMTDLETPAAVSWPKWCYANTASKDNGKLPDSDVSKDLALNNNTITSKGYDIKIQTEPARVTSGSPRDVKSERLSPDPSGQEVPTTTTPNGTPSPSTSPKSPTSARTNTPTITGTPPHASLTPPGYDHVNSAAKSLGGMPSGMSVGPPPHLKQMDSLLNRNCSDLMRSLAAKYNNNAPNDYFCAPTSNGFLRPHHAMGLHSIKPNGVPPLISIAPQRPLTSQASSAKDKSSITPVTSSSVGMPPGLSLPGSHMFSGVPGHLPGFPPFPLGDVSSTQVLMNLVRNASATATQQAQLDSYIRGSIKRPAETPTSPLDLSASILPKRPCPDSSKSFDVNNLFNFPNNQVKIEVVKSPSAKSSTPPKSRQTPSPSNNHQTMGLCSEQNCPSLESIAHWTVDDVASFVSNIELCAEYAEAFREQRIDGSTLALLTEEHLTSSIHMKLGPALKLRSVLTRSIDACSVCFHCNHCHNQTQEKRPQAVPGQ</sequence>
<accession>A0AAV2QCZ6</accession>
<dbReference type="PROSITE" id="PS50105">
    <property type="entry name" value="SAM_DOMAIN"/>
    <property type="match status" value="1"/>
</dbReference>